<organism evidence="2 3">
    <name type="scientific">Planoprotostelium fungivorum</name>
    <dbReference type="NCBI Taxonomy" id="1890364"/>
    <lineage>
        <taxon>Eukaryota</taxon>
        <taxon>Amoebozoa</taxon>
        <taxon>Evosea</taxon>
        <taxon>Variosea</taxon>
        <taxon>Cavosteliida</taxon>
        <taxon>Cavosteliaceae</taxon>
        <taxon>Planoprotostelium</taxon>
    </lineage>
</organism>
<dbReference type="SUPFAM" id="SSF53474">
    <property type="entry name" value="alpha/beta-Hydrolases"/>
    <property type="match status" value="1"/>
</dbReference>
<sequence>MSGHEHCLQGKPAAGQAAGTKRAVGGLDSYVTDSIGHEFKGKAVIYLYDAFGVDFINNQLLADEYAQEANVRVYIPDLLHGDVAPTSVFDGTPFDFASWAARHPKEKVQAELEAYVNTLFKEEGVTSLASVGFCWGARYALLLASGSHVKGAVAAHPSFLQPAEVAAITQPTLFLCAETDQQFPRDTFRKESEEVLKKKGVDTKFIDYDGTQHGFAVRAGDAIGKAAQLSAKNEAVSFFQPPRVPPTLTGFIVQDAGASSSTTSSSTSPLSR</sequence>
<dbReference type="Gene3D" id="3.40.50.1820">
    <property type="entry name" value="alpha/beta hydrolase"/>
    <property type="match status" value="1"/>
</dbReference>
<dbReference type="EMBL" id="MDYQ01000007">
    <property type="protein sequence ID" value="PRP88841.1"/>
    <property type="molecule type" value="Genomic_DNA"/>
</dbReference>
<dbReference type="OrthoDB" id="17560at2759"/>
<accession>A0A2P6NY08</accession>
<dbReference type="PANTHER" id="PTHR17630">
    <property type="entry name" value="DIENELACTONE HYDROLASE"/>
    <property type="match status" value="1"/>
</dbReference>
<evidence type="ECO:0000313" key="3">
    <source>
        <dbReference type="Proteomes" id="UP000241769"/>
    </source>
</evidence>
<protein>
    <recommendedName>
        <fullName evidence="1">Dienelactone hydrolase domain-containing protein</fullName>
    </recommendedName>
</protein>
<dbReference type="GO" id="GO:0016787">
    <property type="term" value="F:hydrolase activity"/>
    <property type="evidence" value="ECO:0007669"/>
    <property type="project" value="InterPro"/>
</dbReference>
<dbReference type="InterPro" id="IPR029058">
    <property type="entry name" value="AB_hydrolase_fold"/>
</dbReference>
<dbReference type="Pfam" id="PF01738">
    <property type="entry name" value="DLH"/>
    <property type="match status" value="1"/>
</dbReference>
<evidence type="ECO:0000259" key="1">
    <source>
        <dbReference type="Pfam" id="PF01738"/>
    </source>
</evidence>
<feature type="domain" description="Dienelactone hydrolase" evidence="1">
    <location>
        <begin position="35"/>
        <end position="240"/>
    </location>
</feature>
<comment type="caution">
    <text evidence="2">The sequence shown here is derived from an EMBL/GenBank/DDBJ whole genome shotgun (WGS) entry which is preliminary data.</text>
</comment>
<dbReference type="PANTHER" id="PTHR17630:SF44">
    <property type="entry name" value="PROTEIN AIM2"/>
    <property type="match status" value="1"/>
</dbReference>
<name>A0A2P6NY08_9EUKA</name>
<keyword evidence="3" id="KW-1185">Reference proteome</keyword>
<dbReference type="InterPro" id="IPR002925">
    <property type="entry name" value="Dienelactn_hydro"/>
</dbReference>
<proteinExistence type="predicted"/>
<evidence type="ECO:0000313" key="2">
    <source>
        <dbReference type="EMBL" id="PRP88841.1"/>
    </source>
</evidence>
<gene>
    <name evidence="2" type="ORF">PROFUN_00309</name>
</gene>
<dbReference type="InParanoid" id="A0A2P6NY08"/>
<dbReference type="Proteomes" id="UP000241769">
    <property type="component" value="Unassembled WGS sequence"/>
</dbReference>
<dbReference type="STRING" id="1890364.A0A2P6NY08"/>
<dbReference type="AlphaFoldDB" id="A0A2P6NY08"/>
<reference evidence="2 3" key="1">
    <citation type="journal article" date="2018" name="Genome Biol. Evol.">
        <title>Multiple Roots of Fruiting Body Formation in Amoebozoa.</title>
        <authorList>
            <person name="Hillmann F."/>
            <person name="Forbes G."/>
            <person name="Novohradska S."/>
            <person name="Ferling I."/>
            <person name="Riege K."/>
            <person name="Groth M."/>
            <person name="Westermann M."/>
            <person name="Marz M."/>
            <person name="Spaller T."/>
            <person name="Winckler T."/>
            <person name="Schaap P."/>
            <person name="Glockner G."/>
        </authorList>
    </citation>
    <scope>NUCLEOTIDE SEQUENCE [LARGE SCALE GENOMIC DNA]</scope>
    <source>
        <strain evidence="2 3">Jena</strain>
    </source>
</reference>